<dbReference type="Proteomes" id="UP001295444">
    <property type="component" value="Chromosome 04"/>
</dbReference>
<evidence type="ECO:0000313" key="2">
    <source>
        <dbReference type="EMBL" id="CAH2284636.1"/>
    </source>
</evidence>
<protein>
    <submittedName>
        <fullName evidence="2">Uncharacterized protein</fullName>
    </submittedName>
</protein>
<feature type="region of interest" description="Disordered" evidence="1">
    <location>
        <begin position="1"/>
        <end position="25"/>
    </location>
</feature>
<name>A0AAD1S472_PELCU</name>
<feature type="non-terminal residue" evidence="2">
    <location>
        <position position="1"/>
    </location>
</feature>
<evidence type="ECO:0000313" key="3">
    <source>
        <dbReference type="Proteomes" id="UP001295444"/>
    </source>
</evidence>
<gene>
    <name evidence="2" type="ORF">PECUL_23A021131</name>
</gene>
<reference evidence="2" key="1">
    <citation type="submission" date="2022-03" db="EMBL/GenBank/DDBJ databases">
        <authorList>
            <person name="Alioto T."/>
            <person name="Alioto T."/>
            <person name="Gomez Garrido J."/>
        </authorList>
    </citation>
    <scope>NUCLEOTIDE SEQUENCE</scope>
</reference>
<organism evidence="2 3">
    <name type="scientific">Pelobates cultripes</name>
    <name type="common">Western spadefoot toad</name>
    <dbReference type="NCBI Taxonomy" id="61616"/>
    <lineage>
        <taxon>Eukaryota</taxon>
        <taxon>Metazoa</taxon>
        <taxon>Chordata</taxon>
        <taxon>Craniata</taxon>
        <taxon>Vertebrata</taxon>
        <taxon>Euteleostomi</taxon>
        <taxon>Amphibia</taxon>
        <taxon>Batrachia</taxon>
        <taxon>Anura</taxon>
        <taxon>Pelobatoidea</taxon>
        <taxon>Pelobatidae</taxon>
        <taxon>Pelobates</taxon>
    </lineage>
</organism>
<sequence>LKGATHPENMVPDSPDTTSGGESSADFVTEDTLHDIKAELARIGSSMLTRADPSDLVREIREAIQEDLMGFCTDLTALETPLVNAVEAEAKLSCQQHRAAETAATGQGNLLLSLRR</sequence>
<proteinExistence type="predicted"/>
<evidence type="ECO:0000256" key="1">
    <source>
        <dbReference type="SAM" id="MobiDB-lite"/>
    </source>
</evidence>
<accession>A0AAD1S472</accession>
<dbReference type="AlphaFoldDB" id="A0AAD1S472"/>
<dbReference type="EMBL" id="OW240915">
    <property type="protein sequence ID" value="CAH2284636.1"/>
    <property type="molecule type" value="Genomic_DNA"/>
</dbReference>
<keyword evidence="3" id="KW-1185">Reference proteome</keyword>